<name>A0ABV3Y5N2_9ACTN</name>
<dbReference type="PROSITE" id="PS51257">
    <property type="entry name" value="PROKAR_LIPOPROTEIN"/>
    <property type="match status" value="1"/>
</dbReference>
<evidence type="ECO:0000313" key="3">
    <source>
        <dbReference type="Proteomes" id="UP001560267"/>
    </source>
</evidence>
<keyword evidence="1" id="KW-0732">Signal</keyword>
<feature type="signal peptide" evidence="1">
    <location>
        <begin position="1"/>
        <end position="24"/>
    </location>
</feature>
<keyword evidence="3" id="KW-1185">Reference proteome</keyword>
<dbReference type="EMBL" id="JBFSHR010000064">
    <property type="protein sequence ID" value="MEX6430595.1"/>
    <property type="molecule type" value="Genomic_DNA"/>
</dbReference>
<evidence type="ECO:0000313" key="2">
    <source>
        <dbReference type="EMBL" id="MEX6430595.1"/>
    </source>
</evidence>
<organism evidence="2 3">
    <name type="scientific">Ferrimicrobium acidiphilum</name>
    <dbReference type="NCBI Taxonomy" id="121039"/>
    <lineage>
        <taxon>Bacteria</taxon>
        <taxon>Bacillati</taxon>
        <taxon>Actinomycetota</taxon>
        <taxon>Acidimicrobiia</taxon>
        <taxon>Acidimicrobiales</taxon>
        <taxon>Acidimicrobiaceae</taxon>
        <taxon>Ferrimicrobium</taxon>
    </lineage>
</organism>
<feature type="chain" id="PRO_5046357788" evidence="1">
    <location>
        <begin position="25"/>
        <end position="290"/>
    </location>
</feature>
<evidence type="ECO:0000256" key="1">
    <source>
        <dbReference type="SAM" id="SignalP"/>
    </source>
</evidence>
<proteinExistence type="predicted"/>
<sequence length="290" mass="31316">MKSSRTTNRTLLGAAAAAMTLSLAACGTTHAKHHSSIVKTAPSPHPVTASNRTIWLLAYSHFNQVVSNSKVLQLFERGTVYEPITSRQTANTLHNIIPTADFHSAALLAQKIASPPFLRSVGAIIYDNERYANTPQIEQLNPLHYYTEVSHLAKDHHLTSICDFIQPDRLPASERNPSNEVPNCSIIGLNTVQQSERNPQTYLAVVSRAVRTIRSVEPSVPIIAGISANPRGAPVTAAELTTDMRIVAPLVNGFWLNVPAPGVGCPSCHEPDPNLLQQALANLPASFTTG</sequence>
<comment type="caution">
    <text evidence="2">The sequence shown here is derived from an EMBL/GenBank/DDBJ whole genome shotgun (WGS) entry which is preliminary data.</text>
</comment>
<reference evidence="2 3" key="1">
    <citation type="submission" date="2024-07" db="EMBL/GenBank/DDBJ databases">
        <title>Draft Genome Sequence of Ferrimicrobium acidiphilum Strain YE2023, Isolated from a Pulp of Bioleach Reactor.</title>
        <authorList>
            <person name="Elkina Y.A."/>
            <person name="Bulaeva A.G."/>
            <person name="Beletsky A.V."/>
            <person name="Mardanov A.V."/>
        </authorList>
    </citation>
    <scope>NUCLEOTIDE SEQUENCE [LARGE SCALE GENOMIC DNA]</scope>
    <source>
        <strain evidence="2 3">YE2023</strain>
    </source>
</reference>
<accession>A0ABV3Y5N2</accession>
<dbReference type="RefSeq" id="WP_369084866.1">
    <property type="nucleotide sequence ID" value="NZ_JBFSHR010000064.1"/>
</dbReference>
<dbReference type="Proteomes" id="UP001560267">
    <property type="component" value="Unassembled WGS sequence"/>
</dbReference>
<gene>
    <name evidence="2" type="ORF">AB6A68_12235</name>
</gene>
<protein>
    <submittedName>
        <fullName evidence="2">Uncharacterized protein</fullName>
    </submittedName>
</protein>